<dbReference type="AlphaFoldDB" id="A0A328CCM2"/>
<evidence type="ECO:0000313" key="3">
    <source>
        <dbReference type="EMBL" id="RAL23927.1"/>
    </source>
</evidence>
<keyword evidence="4" id="KW-1185">Reference proteome</keyword>
<gene>
    <name evidence="3" type="ORF">DL240_07205</name>
</gene>
<dbReference type="Pfam" id="PF00171">
    <property type="entry name" value="Aldedh"/>
    <property type="match status" value="1"/>
</dbReference>
<accession>A0A328CCM2</accession>
<proteinExistence type="predicted"/>
<dbReference type="EMBL" id="QHKO01000002">
    <property type="protein sequence ID" value="RAL23927.1"/>
    <property type="molecule type" value="Genomic_DNA"/>
</dbReference>
<dbReference type="SUPFAM" id="SSF53720">
    <property type="entry name" value="ALDH-like"/>
    <property type="match status" value="1"/>
</dbReference>
<reference evidence="3 4" key="1">
    <citation type="submission" date="2018-05" db="EMBL/GenBank/DDBJ databases">
        <title>Lujinxingia marina gen. nov. sp. nov., a new facultative anaerobic member of the class Deltaproteobacteria, and proposal of Lujinxingaceae fam. nov.</title>
        <authorList>
            <person name="Li C.-M."/>
        </authorList>
    </citation>
    <scope>NUCLEOTIDE SEQUENCE [LARGE SCALE GENOMIC DNA]</scope>
    <source>
        <strain evidence="3 4">B210</strain>
    </source>
</reference>
<dbReference type="Gene3D" id="3.40.605.10">
    <property type="entry name" value="Aldehyde Dehydrogenase, Chain A, domain 1"/>
    <property type="match status" value="1"/>
</dbReference>
<dbReference type="GO" id="GO:0016491">
    <property type="term" value="F:oxidoreductase activity"/>
    <property type="evidence" value="ECO:0007669"/>
    <property type="project" value="UniProtKB-KW"/>
</dbReference>
<name>A0A328CCM2_9DELT</name>
<evidence type="ECO:0000259" key="2">
    <source>
        <dbReference type="Pfam" id="PF00171"/>
    </source>
</evidence>
<protein>
    <submittedName>
        <fullName evidence="3">Aldehyde dehydrogenase</fullName>
    </submittedName>
</protein>
<dbReference type="InterPro" id="IPR016161">
    <property type="entry name" value="Ald_DH/histidinol_DH"/>
</dbReference>
<dbReference type="RefSeq" id="WP_111729181.1">
    <property type="nucleotide sequence ID" value="NZ_QHKO01000002.1"/>
</dbReference>
<dbReference type="Proteomes" id="UP000249169">
    <property type="component" value="Unassembled WGS sequence"/>
</dbReference>
<dbReference type="InterPro" id="IPR016162">
    <property type="entry name" value="Ald_DH_N"/>
</dbReference>
<evidence type="ECO:0000313" key="4">
    <source>
        <dbReference type="Proteomes" id="UP000249169"/>
    </source>
</evidence>
<organism evidence="3 4">
    <name type="scientific">Lujinxingia litoralis</name>
    <dbReference type="NCBI Taxonomy" id="2211119"/>
    <lineage>
        <taxon>Bacteria</taxon>
        <taxon>Deltaproteobacteria</taxon>
        <taxon>Bradymonadales</taxon>
        <taxon>Lujinxingiaceae</taxon>
        <taxon>Lujinxingia</taxon>
    </lineage>
</organism>
<sequence length="303" mass="33055">MAPSNSPRLRVLKTFKLYIGGAFPRTESGRFLQEHNPKGQLVANFCRASRKDLRNSVVAARKAQAGWAGRTPFNRAQILYRMAEVLESRRESFEHALTERAGIKGAAAQAQVNAAIDRLVWYAGWADKFIQIMGTTNPVASPHFNITSPEPTGVVTAFAPRNAPLLGLITAIAPIIVSGNALVLVVENDHPSIAIDLAEVLHCSDLPGGVVNILTGQRDELIEHAAKHMDIDAIAAFDATDDERRLIAVEAAESVKRTHFFETPAADNWADVSAQSPYHILPFVEFKTAWHPIESSAATSAKY</sequence>
<dbReference type="PANTHER" id="PTHR11699">
    <property type="entry name" value="ALDEHYDE DEHYDROGENASE-RELATED"/>
    <property type="match status" value="1"/>
</dbReference>
<comment type="caution">
    <text evidence="3">The sequence shown here is derived from an EMBL/GenBank/DDBJ whole genome shotgun (WGS) entry which is preliminary data.</text>
</comment>
<dbReference type="OrthoDB" id="188583at2"/>
<dbReference type="InterPro" id="IPR015590">
    <property type="entry name" value="Aldehyde_DH_dom"/>
</dbReference>
<evidence type="ECO:0000256" key="1">
    <source>
        <dbReference type="ARBA" id="ARBA00023002"/>
    </source>
</evidence>
<feature type="domain" description="Aldehyde dehydrogenase" evidence="2">
    <location>
        <begin position="32"/>
        <end position="259"/>
    </location>
</feature>
<keyword evidence="1" id="KW-0560">Oxidoreductase</keyword>